<dbReference type="Proteomes" id="UP000241206">
    <property type="component" value="Unassembled WGS sequence"/>
</dbReference>
<accession>A0A2T4HW31</accession>
<comment type="caution">
    <text evidence="1">The sequence shown here is derived from an EMBL/GenBank/DDBJ whole genome shotgun (WGS) entry which is preliminary data.</text>
</comment>
<sequence>MVTGEMAYTNLAKFDQQIFCRFSTRHSYAYLVIAMPHGTSPGDRKPARALPRCANDVDEAPIHLSTVRRRKWQALRWSGDFGTARRSAHVLSGLPLWSDVRIIPVKAL</sequence>
<evidence type="ECO:0000313" key="2">
    <source>
        <dbReference type="Proteomes" id="UP000241206"/>
    </source>
</evidence>
<organism evidence="1 2">
    <name type="scientific">Edaphosphingomonas fennica</name>
    <dbReference type="NCBI Taxonomy" id="114404"/>
    <lineage>
        <taxon>Bacteria</taxon>
        <taxon>Pseudomonadati</taxon>
        <taxon>Pseudomonadota</taxon>
        <taxon>Alphaproteobacteria</taxon>
        <taxon>Sphingomonadales</taxon>
        <taxon>Rhizorhabdaceae</taxon>
        <taxon>Edaphosphingomonas</taxon>
    </lineage>
</organism>
<protein>
    <submittedName>
        <fullName evidence="1">Uncharacterized protein</fullName>
    </submittedName>
</protein>
<reference evidence="1 2" key="1">
    <citation type="submission" date="2017-11" db="EMBL/GenBank/DDBJ databases">
        <title>Sphingomonas oleivorans sp. nov., isolated from oil-contaminated soil.</title>
        <authorList>
            <person name="Wang L."/>
            <person name="Chen L."/>
        </authorList>
    </citation>
    <scope>NUCLEOTIDE SEQUENCE [LARGE SCALE GENOMIC DNA]</scope>
    <source>
        <strain evidence="1 2">K101</strain>
    </source>
</reference>
<evidence type="ECO:0000313" key="1">
    <source>
        <dbReference type="EMBL" id="PTD19995.1"/>
    </source>
</evidence>
<proteinExistence type="predicted"/>
<gene>
    <name evidence="1" type="ORF">CV103_12535</name>
</gene>
<dbReference type="AlphaFoldDB" id="A0A2T4HW31"/>
<name>A0A2T4HW31_9SPHN</name>
<keyword evidence="2" id="KW-1185">Reference proteome</keyword>
<dbReference type="EMBL" id="PHHF01000049">
    <property type="protein sequence ID" value="PTD19995.1"/>
    <property type="molecule type" value="Genomic_DNA"/>
</dbReference>